<reference evidence="1 2" key="1">
    <citation type="submission" date="2015-09" db="EMBL/GenBank/DDBJ databases">
        <title>Draft genome of the parasitic nematode Teladorsagia circumcincta isolate WARC Sus (inbred).</title>
        <authorList>
            <person name="Mitreva M."/>
        </authorList>
    </citation>
    <scope>NUCLEOTIDE SEQUENCE [LARGE SCALE GENOMIC DNA]</scope>
    <source>
        <strain evidence="1 2">S</strain>
    </source>
</reference>
<organism evidence="1 2">
    <name type="scientific">Teladorsagia circumcincta</name>
    <name type="common">Brown stomach worm</name>
    <name type="synonym">Ostertagia circumcincta</name>
    <dbReference type="NCBI Taxonomy" id="45464"/>
    <lineage>
        <taxon>Eukaryota</taxon>
        <taxon>Metazoa</taxon>
        <taxon>Ecdysozoa</taxon>
        <taxon>Nematoda</taxon>
        <taxon>Chromadorea</taxon>
        <taxon>Rhabditida</taxon>
        <taxon>Rhabditina</taxon>
        <taxon>Rhabditomorpha</taxon>
        <taxon>Strongyloidea</taxon>
        <taxon>Trichostrongylidae</taxon>
        <taxon>Teladorsagia</taxon>
    </lineage>
</organism>
<dbReference type="EMBL" id="KZ349509">
    <property type="protein sequence ID" value="PIO64860.1"/>
    <property type="molecule type" value="Genomic_DNA"/>
</dbReference>
<evidence type="ECO:0000313" key="2">
    <source>
        <dbReference type="Proteomes" id="UP000230423"/>
    </source>
</evidence>
<evidence type="ECO:0000313" key="1">
    <source>
        <dbReference type="EMBL" id="PIO64860.1"/>
    </source>
</evidence>
<gene>
    <name evidence="1" type="ORF">TELCIR_13494</name>
</gene>
<dbReference type="OrthoDB" id="5819751at2759"/>
<accession>A0A2G9U5Q6</accession>
<keyword evidence="2" id="KW-1185">Reference proteome</keyword>
<dbReference type="AlphaFoldDB" id="A0A2G9U5Q6"/>
<feature type="non-terminal residue" evidence="1">
    <location>
        <position position="1"/>
    </location>
</feature>
<proteinExistence type="predicted"/>
<name>A0A2G9U5Q6_TELCI</name>
<sequence>YGFTVPLVSLYYNNPWQIEAKRIIRKVCRKQQNDAGRVGVKSTFGEEMMVEGTEYSKRYFDMLRRNWS</sequence>
<protein>
    <submittedName>
        <fullName evidence="1">Uncharacterized protein</fullName>
    </submittedName>
</protein>
<dbReference type="Proteomes" id="UP000230423">
    <property type="component" value="Unassembled WGS sequence"/>
</dbReference>